<feature type="region of interest" description="Disordered" evidence="1">
    <location>
        <begin position="1"/>
        <end position="217"/>
    </location>
</feature>
<gene>
    <name evidence="2" type="ORF">AGABI1DRAFT_93281</name>
</gene>
<evidence type="ECO:0000313" key="2">
    <source>
        <dbReference type="EMBL" id="EKM77551.1"/>
    </source>
</evidence>
<feature type="compositionally biased region" description="Polar residues" evidence="1">
    <location>
        <begin position="92"/>
        <end position="112"/>
    </location>
</feature>
<dbReference type="KEGG" id="abp:AGABI1DRAFT93281"/>
<proteinExistence type="predicted"/>
<name>K5WQC8_AGABU</name>
<dbReference type="GeneID" id="18832497"/>
<dbReference type="OMA" id="YNDCRAA"/>
<reference evidence="3" key="1">
    <citation type="journal article" date="2012" name="Proc. Natl. Acad. Sci. U.S.A.">
        <title>Genome sequence of the button mushroom Agaricus bisporus reveals mechanisms governing adaptation to a humic-rich ecological niche.</title>
        <authorList>
            <person name="Morin E."/>
            <person name="Kohler A."/>
            <person name="Baker A.R."/>
            <person name="Foulongne-Oriol M."/>
            <person name="Lombard V."/>
            <person name="Nagy L.G."/>
            <person name="Ohm R.A."/>
            <person name="Patyshakuliyeva A."/>
            <person name="Brun A."/>
            <person name="Aerts A.L."/>
            <person name="Bailey A.M."/>
            <person name="Billette C."/>
            <person name="Coutinho P.M."/>
            <person name="Deakin G."/>
            <person name="Doddapaneni H."/>
            <person name="Floudas D."/>
            <person name="Grimwood J."/>
            <person name="Hilden K."/>
            <person name="Kuees U."/>
            <person name="LaButti K.M."/>
            <person name="Lapidus A."/>
            <person name="Lindquist E.A."/>
            <person name="Lucas S.M."/>
            <person name="Murat C."/>
            <person name="Riley R.W."/>
            <person name="Salamov A.A."/>
            <person name="Schmutz J."/>
            <person name="Subramanian V."/>
            <person name="Woesten H.A.B."/>
            <person name="Xu J."/>
            <person name="Eastwood D.C."/>
            <person name="Foster G.D."/>
            <person name="Sonnenberg A.S."/>
            <person name="Cullen D."/>
            <person name="de Vries R.P."/>
            <person name="Lundell T."/>
            <person name="Hibbett D.S."/>
            <person name="Henrissat B."/>
            <person name="Burton K.S."/>
            <person name="Kerrigan R.W."/>
            <person name="Challen M.P."/>
            <person name="Grigoriev I.V."/>
            <person name="Martin F."/>
        </authorList>
    </citation>
    <scope>NUCLEOTIDE SEQUENCE [LARGE SCALE GENOMIC DNA]</scope>
    <source>
        <strain evidence="3">JB137-S8 / ATCC MYA-4627 / FGSC 10392</strain>
    </source>
</reference>
<dbReference type="STRING" id="597362.K5WQC8"/>
<evidence type="ECO:0000256" key="1">
    <source>
        <dbReference type="SAM" id="MobiDB-lite"/>
    </source>
</evidence>
<dbReference type="EMBL" id="JH971395">
    <property type="protein sequence ID" value="EKM77551.1"/>
    <property type="molecule type" value="Genomic_DNA"/>
</dbReference>
<dbReference type="HOGENOM" id="CLU_582613_0_0_1"/>
<keyword evidence="3" id="KW-1185">Reference proteome</keyword>
<accession>K5WQC8</accession>
<feature type="compositionally biased region" description="Low complexity" evidence="1">
    <location>
        <begin position="154"/>
        <end position="177"/>
    </location>
</feature>
<dbReference type="Proteomes" id="UP000008493">
    <property type="component" value="Unassembled WGS sequence"/>
</dbReference>
<feature type="compositionally biased region" description="Acidic residues" evidence="1">
    <location>
        <begin position="377"/>
        <end position="392"/>
    </location>
</feature>
<dbReference type="eggNOG" id="KOG1216">
    <property type="taxonomic scope" value="Eukaryota"/>
</dbReference>
<dbReference type="RefSeq" id="XP_007331817.1">
    <property type="nucleotide sequence ID" value="XM_007331755.1"/>
</dbReference>
<feature type="compositionally biased region" description="Acidic residues" evidence="1">
    <location>
        <begin position="401"/>
        <end position="474"/>
    </location>
</feature>
<organism evidence="2 3">
    <name type="scientific">Agaricus bisporus var. burnettii (strain JB137-S8 / ATCC MYA-4627 / FGSC 10392)</name>
    <name type="common">White button mushroom</name>
    <dbReference type="NCBI Taxonomy" id="597362"/>
    <lineage>
        <taxon>Eukaryota</taxon>
        <taxon>Fungi</taxon>
        <taxon>Dikarya</taxon>
        <taxon>Basidiomycota</taxon>
        <taxon>Agaricomycotina</taxon>
        <taxon>Agaricomycetes</taxon>
        <taxon>Agaricomycetidae</taxon>
        <taxon>Agaricales</taxon>
        <taxon>Agaricineae</taxon>
        <taxon>Agaricaceae</taxon>
        <taxon>Agaricus</taxon>
    </lineage>
</organism>
<dbReference type="InParanoid" id="K5WQC8"/>
<feature type="region of interest" description="Disordered" evidence="1">
    <location>
        <begin position="362"/>
        <end position="506"/>
    </location>
</feature>
<evidence type="ECO:0000313" key="3">
    <source>
        <dbReference type="Proteomes" id="UP000008493"/>
    </source>
</evidence>
<dbReference type="OrthoDB" id="3063474at2759"/>
<sequence length="506" mass="54398">MPPKKAVKKSVAILEPEISAPPEKKSKGTSSSMSVKGKENKLKSAPPTEPTKKQTGKKTPVAVQEASLAALAKPVGAKAPEPVEGVRRSTRHTSQQEGNPTSSTAPKTTALSKTTTQPKTNPAPKKTPAPKPTKASKASTAPKATAPPKPTTPAPKVTKAPTTTTAPKTTAPPKSTTQLKTNLVPKKTPAPKPTKVSKALTAPKITAPSNGLSETGTSTIPKELAATHSEIPQQFLEEMAALKSKLAQSEATVDKYKKSTSANVNVLEKKDIPEPKGKYKIQVAMGLEDDKDAYNDCRAAVSEAMTDVRIPVHLDWRHQDSVSVARVFSIAKEKEPRLAGFERNWAIAAIMRTINKNIRSYERKRAKKRREGHAGDDGDEETNLEDEDDDAHADEAVPSEADADEADEAVPSEADADEADADVPSEADADEADADEAIPSEAGTDEADPDVDMSGLEEEDNHVEEDSEGIDEEECRPGRRLLKRRLLPDDESDKEVNDNPRKKRNI</sequence>
<dbReference type="AlphaFoldDB" id="K5WQC8"/>
<feature type="compositionally biased region" description="Basic residues" evidence="1">
    <location>
        <begin position="362"/>
        <end position="371"/>
    </location>
</feature>
<feature type="compositionally biased region" description="Low complexity" evidence="1">
    <location>
        <begin position="113"/>
        <end position="124"/>
    </location>
</feature>
<protein>
    <submittedName>
        <fullName evidence="2">Uncharacterized protein</fullName>
    </submittedName>
</protein>
<feature type="compositionally biased region" description="Low complexity" evidence="1">
    <location>
        <begin position="132"/>
        <end position="144"/>
    </location>
</feature>
<feature type="compositionally biased region" description="Polar residues" evidence="1">
    <location>
        <begin position="207"/>
        <end position="217"/>
    </location>
</feature>